<dbReference type="Gene3D" id="3.40.30.10">
    <property type="entry name" value="Glutaredoxin"/>
    <property type="match status" value="1"/>
</dbReference>
<keyword evidence="1" id="KW-0175">Coiled coil</keyword>
<dbReference type="STRING" id="1561998.A0A1I7UW12"/>
<dbReference type="InterPro" id="IPR002109">
    <property type="entry name" value="Glutaredoxin"/>
</dbReference>
<keyword evidence="3" id="KW-1185">Reference proteome</keyword>
<dbReference type="AlphaFoldDB" id="A0A1I7UW12"/>
<name>A0A1I7UW12_9PELO</name>
<evidence type="ECO:0000256" key="1">
    <source>
        <dbReference type="SAM" id="Coils"/>
    </source>
</evidence>
<dbReference type="Proteomes" id="UP000095282">
    <property type="component" value="Unplaced"/>
</dbReference>
<dbReference type="SUPFAM" id="SSF52833">
    <property type="entry name" value="Thioredoxin-like"/>
    <property type="match status" value="1"/>
</dbReference>
<sequence length="287" mass="34091">MGSYIAKTPFEMENDFETEEEDLELKLTVLRDALIHLRVQFLHFQSFYKEWNSHNERVENDLKALKIILMVVQNRIEELKSIVSEYTELKNMSSMKRKIEDFDLIVTQIILEMKEFERDNFLIEKMEKLINQLNPFDVPNMKTIESENDEFQMNPNDVIKTIIGKEALLKQEKERKEQIQNEEENEIRHDNTKILNGQRKIYKILRKPVVVLVNYLEDECTLKTLQILNENQVDYNIFDVSTDSEIRLIVKYLSDCETFPQLFVKGNFEKLSGINSLIKSLPKLYVN</sequence>
<dbReference type="Pfam" id="PF00462">
    <property type="entry name" value="Glutaredoxin"/>
    <property type="match status" value="1"/>
</dbReference>
<dbReference type="Pfam" id="PF05218">
    <property type="entry name" value="DUF713"/>
    <property type="match status" value="1"/>
</dbReference>
<dbReference type="PROSITE" id="PS51354">
    <property type="entry name" value="GLUTAREDOXIN_2"/>
    <property type="match status" value="1"/>
</dbReference>
<accession>A0A1I7UW12</accession>
<dbReference type="InterPro" id="IPR007883">
    <property type="entry name" value="DUF713"/>
</dbReference>
<dbReference type="InterPro" id="IPR036249">
    <property type="entry name" value="Thioredoxin-like_sf"/>
</dbReference>
<dbReference type="eggNOG" id="KOG0911">
    <property type="taxonomic scope" value="Eukaryota"/>
</dbReference>
<evidence type="ECO:0000313" key="4">
    <source>
        <dbReference type="WBParaSite" id="Csp11.Scaffold630.g19912.t1"/>
    </source>
</evidence>
<proteinExistence type="predicted"/>
<evidence type="ECO:0000313" key="3">
    <source>
        <dbReference type="Proteomes" id="UP000095282"/>
    </source>
</evidence>
<feature type="coiled-coil region" evidence="1">
    <location>
        <begin position="162"/>
        <end position="189"/>
    </location>
</feature>
<protein>
    <submittedName>
        <fullName evidence="4">Glutaredoxin domain-containing protein</fullName>
    </submittedName>
</protein>
<evidence type="ECO:0000259" key="2">
    <source>
        <dbReference type="Pfam" id="PF00462"/>
    </source>
</evidence>
<feature type="domain" description="Glutaredoxin" evidence="2">
    <location>
        <begin position="223"/>
        <end position="268"/>
    </location>
</feature>
<organism evidence="3 4">
    <name type="scientific">Caenorhabditis tropicalis</name>
    <dbReference type="NCBI Taxonomy" id="1561998"/>
    <lineage>
        <taxon>Eukaryota</taxon>
        <taxon>Metazoa</taxon>
        <taxon>Ecdysozoa</taxon>
        <taxon>Nematoda</taxon>
        <taxon>Chromadorea</taxon>
        <taxon>Rhabditida</taxon>
        <taxon>Rhabditina</taxon>
        <taxon>Rhabditomorpha</taxon>
        <taxon>Rhabditoidea</taxon>
        <taxon>Rhabditidae</taxon>
        <taxon>Peloderinae</taxon>
        <taxon>Caenorhabditis</taxon>
    </lineage>
</organism>
<dbReference type="WBParaSite" id="Csp11.Scaffold630.g19912.t1">
    <property type="protein sequence ID" value="Csp11.Scaffold630.g19912.t1"/>
    <property type="gene ID" value="Csp11.Scaffold630.g19912"/>
</dbReference>
<reference evidence="4" key="1">
    <citation type="submission" date="2016-11" db="UniProtKB">
        <authorList>
            <consortium name="WormBaseParasite"/>
        </authorList>
    </citation>
    <scope>IDENTIFICATION</scope>
</reference>